<proteinExistence type="predicted"/>
<reference evidence="1 2" key="1">
    <citation type="submission" date="2018-05" db="EMBL/GenBank/DDBJ databases">
        <title>Evolution of GPA BGCs.</title>
        <authorList>
            <person name="Waglechner N."/>
            <person name="Wright G.D."/>
        </authorList>
    </citation>
    <scope>NUCLEOTIDE SEQUENCE [LARGE SCALE GENOMIC DNA]</scope>
    <source>
        <strain evidence="1 2">A82846</strain>
    </source>
</reference>
<dbReference type="AlphaFoldDB" id="A0A428ZKH0"/>
<accession>A0A428ZKH0</accession>
<dbReference type="EMBL" id="QHKI01000004">
    <property type="protein sequence ID" value="RSM88587.1"/>
    <property type="molecule type" value="Genomic_DNA"/>
</dbReference>
<gene>
    <name evidence="1" type="ORF">DMH04_08085</name>
</gene>
<protein>
    <submittedName>
        <fullName evidence="1">Uncharacterized protein</fullName>
    </submittedName>
</protein>
<organism evidence="1 2">
    <name type="scientific">Kibdelosporangium aridum</name>
    <dbReference type="NCBI Taxonomy" id="2030"/>
    <lineage>
        <taxon>Bacteria</taxon>
        <taxon>Bacillati</taxon>
        <taxon>Actinomycetota</taxon>
        <taxon>Actinomycetes</taxon>
        <taxon>Pseudonocardiales</taxon>
        <taxon>Pseudonocardiaceae</taxon>
        <taxon>Kibdelosporangium</taxon>
    </lineage>
</organism>
<name>A0A428ZKH0_KIBAR</name>
<dbReference type="Proteomes" id="UP000287547">
    <property type="component" value="Unassembled WGS sequence"/>
</dbReference>
<comment type="caution">
    <text evidence="1">The sequence shown here is derived from an EMBL/GenBank/DDBJ whole genome shotgun (WGS) entry which is preliminary data.</text>
</comment>
<evidence type="ECO:0000313" key="2">
    <source>
        <dbReference type="Proteomes" id="UP000287547"/>
    </source>
</evidence>
<evidence type="ECO:0000313" key="1">
    <source>
        <dbReference type="EMBL" id="RSM88587.1"/>
    </source>
</evidence>
<sequence>MTPAPGLRLRREVDQALLELRTVRPDDDETIQLVNDGLHGALAYTAALGETCQIAAAVEAVREAERHLDGHEPGRACAALQQAQECLTGKSTRRYWSSGTDALRTNSAAT</sequence>